<feature type="domain" description="FAD-binding" evidence="1">
    <location>
        <begin position="5"/>
        <end position="318"/>
    </location>
</feature>
<dbReference type="AlphaFoldDB" id="A0A9W6H824"/>
<dbReference type="InterPro" id="IPR036188">
    <property type="entry name" value="FAD/NAD-bd_sf"/>
</dbReference>
<dbReference type="GO" id="GO:0071949">
    <property type="term" value="F:FAD binding"/>
    <property type="evidence" value="ECO:0007669"/>
    <property type="project" value="InterPro"/>
</dbReference>
<dbReference type="Pfam" id="PF01494">
    <property type="entry name" value="FAD_binding_3"/>
    <property type="match status" value="1"/>
</dbReference>
<dbReference type="InterPro" id="IPR002938">
    <property type="entry name" value="FAD-bd"/>
</dbReference>
<sequence>MTSKKVLISGASIAGPAAALWLSRLGYDVTVVEQAPSLRPGGQAVDFKGRTHRLVLERMGIWDDIVAAQTPKTDLRIVDDEDRVRAVMPGEFIGGDIEILRGDLAGILHKHSAAACDYVFGDRITELTDTGRGVEASFVDRASETFDLVLGADGVHSGVRRLAFGPEVEFVKPLGHYYAVAGATVPSDLEMVLPSGRQVGYAYNEPGRLAILGGSKAPQLFVFAAKNGDYDRHDVDSQKRFLARGFEHAGWRVPELLTAALASDEFYLDALARTTMTAFTSGRVALVGDAGYANTLGGFGTGLALVGAYILAGELAAAGGDHRAAFAGYNRRMLKPTKIARSGNAGPFLAPPSRARIRMRDFTFSNRLAFAAMMKMTDMFATDDSVPDYALPTGLRSPR</sequence>
<reference evidence="2" key="1">
    <citation type="journal article" date="2014" name="Int. J. Syst. Evol. Microbiol.">
        <title>Complete genome sequence of Corynebacterium casei LMG S-19264T (=DSM 44701T), isolated from a smear-ripened cheese.</title>
        <authorList>
            <consortium name="US DOE Joint Genome Institute (JGI-PGF)"/>
            <person name="Walter F."/>
            <person name="Albersmeier A."/>
            <person name="Kalinowski J."/>
            <person name="Ruckert C."/>
        </authorList>
    </citation>
    <scope>NUCLEOTIDE SEQUENCE</scope>
    <source>
        <strain evidence="2">VKM Ac-1401</strain>
    </source>
</reference>
<dbReference type="Gene3D" id="3.30.9.10">
    <property type="entry name" value="D-Amino Acid Oxidase, subunit A, domain 2"/>
    <property type="match status" value="1"/>
</dbReference>
<evidence type="ECO:0000313" key="3">
    <source>
        <dbReference type="Proteomes" id="UP001142372"/>
    </source>
</evidence>
<organism evidence="2 3">
    <name type="scientific">Leifsonia poae</name>
    <dbReference type="NCBI Taxonomy" id="110933"/>
    <lineage>
        <taxon>Bacteria</taxon>
        <taxon>Bacillati</taxon>
        <taxon>Actinomycetota</taxon>
        <taxon>Actinomycetes</taxon>
        <taxon>Micrococcales</taxon>
        <taxon>Microbacteriaceae</taxon>
        <taxon>Leifsonia</taxon>
    </lineage>
</organism>
<dbReference type="Gene3D" id="3.50.50.60">
    <property type="entry name" value="FAD/NAD(P)-binding domain"/>
    <property type="match status" value="1"/>
</dbReference>
<dbReference type="EMBL" id="BSEN01000003">
    <property type="protein sequence ID" value="GLJ75281.1"/>
    <property type="molecule type" value="Genomic_DNA"/>
</dbReference>
<proteinExistence type="predicted"/>
<keyword evidence="3" id="KW-1185">Reference proteome</keyword>
<reference evidence="2" key="2">
    <citation type="submission" date="2023-01" db="EMBL/GenBank/DDBJ databases">
        <authorList>
            <person name="Sun Q."/>
            <person name="Evtushenko L."/>
        </authorList>
    </citation>
    <scope>NUCLEOTIDE SEQUENCE</scope>
    <source>
        <strain evidence="2">VKM Ac-1401</strain>
    </source>
</reference>
<dbReference type="Proteomes" id="UP001142372">
    <property type="component" value="Unassembled WGS sequence"/>
</dbReference>
<protein>
    <submittedName>
        <fullName evidence="2">FAD-dependent oxidoreductase</fullName>
    </submittedName>
</protein>
<dbReference type="PRINTS" id="PR00420">
    <property type="entry name" value="RNGMNOXGNASE"/>
</dbReference>
<name>A0A9W6H824_9MICO</name>
<dbReference type="SUPFAM" id="SSF51905">
    <property type="entry name" value="FAD/NAD(P)-binding domain"/>
    <property type="match status" value="1"/>
</dbReference>
<dbReference type="PANTHER" id="PTHR46865">
    <property type="entry name" value="OXIDOREDUCTASE-RELATED"/>
    <property type="match status" value="1"/>
</dbReference>
<dbReference type="RefSeq" id="WP_271175968.1">
    <property type="nucleotide sequence ID" value="NZ_BAAAJO010000001.1"/>
</dbReference>
<evidence type="ECO:0000259" key="1">
    <source>
        <dbReference type="Pfam" id="PF01494"/>
    </source>
</evidence>
<dbReference type="InterPro" id="IPR051704">
    <property type="entry name" value="FAD_aromatic-hydroxylase"/>
</dbReference>
<gene>
    <name evidence="2" type="ORF">GCM10017584_08550</name>
</gene>
<dbReference type="PANTHER" id="PTHR46865:SF2">
    <property type="entry name" value="MONOOXYGENASE"/>
    <property type="match status" value="1"/>
</dbReference>
<accession>A0A9W6H824</accession>
<evidence type="ECO:0000313" key="2">
    <source>
        <dbReference type="EMBL" id="GLJ75281.1"/>
    </source>
</evidence>
<comment type="caution">
    <text evidence="2">The sequence shown here is derived from an EMBL/GenBank/DDBJ whole genome shotgun (WGS) entry which is preliminary data.</text>
</comment>